<protein>
    <submittedName>
        <fullName evidence="1">Uncharacterized protein</fullName>
    </submittedName>
</protein>
<accession>T1C8A1</accession>
<reference evidence="1" key="1">
    <citation type="submission" date="2013-08" db="EMBL/GenBank/DDBJ databases">
        <authorList>
            <person name="Mendez C."/>
            <person name="Richter M."/>
            <person name="Ferrer M."/>
            <person name="Sanchez J."/>
        </authorList>
    </citation>
    <scope>NUCLEOTIDE SEQUENCE</scope>
</reference>
<gene>
    <name evidence="1" type="ORF">B1B_00756</name>
</gene>
<dbReference type="AlphaFoldDB" id="T1C8A1"/>
<proteinExistence type="predicted"/>
<evidence type="ECO:0000313" key="1">
    <source>
        <dbReference type="EMBL" id="EQD78377.1"/>
    </source>
</evidence>
<reference evidence="1" key="2">
    <citation type="journal article" date="2014" name="ISME J.">
        <title>Microbial stratification in low pH oxic and suboxic macroscopic growths along an acid mine drainage.</title>
        <authorList>
            <person name="Mendez-Garcia C."/>
            <person name="Mesa V."/>
            <person name="Sprenger R.R."/>
            <person name="Richter M."/>
            <person name="Diez M.S."/>
            <person name="Solano J."/>
            <person name="Bargiela R."/>
            <person name="Golyshina O.V."/>
            <person name="Manteca A."/>
            <person name="Ramos J.L."/>
            <person name="Gallego J.R."/>
            <person name="Llorente I."/>
            <person name="Martins Dos Santos V.A."/>
            <person name="Jensen O.N."/>
            <person name="Pelaez A.I."/>
            <person name="Sanchez J."/>
            <person name="Ferrer M."/>
        </authorList>
    </citation>
    <scope>NUCLEOTIDE SEQUENCE</scope>
</reference>
<organism evidence="1">
    <name type="scientific">mine drainage metagenome</name>
    <dbReference type="NCBI Taxonomy" id="410659"/>
    <lineage>
        <taxon>unclassified sequences</taxon>
        <taxon>metagenomes</taxon>
        <taxon>ecological metagenomes</taxon>
    </lineage>
</organism>
<dbReference type="EMBL" id="AUZY01000558">
    <property type="protein sequence ID" value="EQD78377.1"/>
    <property type="molecule type" value="Genomic_DNA"/>
</dbReference>
<comment type="caution">
    <text evidence="1">The sequence shown here is derived from an EMBL/GenBank/DDBJ whole genome shotgun (WGS) entry which is preliminary data.</text>
</comment>
<sequence>MLSVLVVFRLLPNGFSNRDLRELLAPLLGLDPSDMTAGRMTYDLRRLRLHQIIERVPHTNRYQVTSFGLEVAMFFTRTYNRLLRTGLSQICDPVPIDTPLRHHFDRLEGAITDMIGKVGLAA</sequence>
<name>T1C8A1_9ZZZZ</name>